<proteinExistence type="predicted"/>
<protein>
    <recommendedName>
        <fullName evidence="3">Helicase conserved C-terminal domain-containing protein</fullName>
    </recommendedName>
</protein>
<sequence>PEKREGWIKNVLAKRNVDVLLTNPRLVETGLDLIEFPTIVFFQPGYSTFTLRQASRRSWRIGQSEPVRVVYLVYSDTLQELALKLMANKMQVALLVEGELSDKGLTALADGEASILVQMAKAVLGEDDDAVDQSLDQVWESLQATSKHVLEHLNTAHDTARTGKKSCNVVARPKQRTRRPQRTALGVLRKARGVYRGKLLGHTVSVRNGALLAHDGVAVGQIRQAVGVFRWVGDLFGKPIEVVPDGNRSFLVFELDEDIDCAA</sequence>
<evidence type="ECO:0008006" key="3">
    <source>
        <dbReference type="Google" id="ProtNLM"/>
    </source>
</evidence>
<gene>
    <name evidence="1" type="ORF">SAMN02746041_03249</name>
</gene>
<reference evidence="1 2" key="1">
    <citation type="submission" date="2017-04" db="EMBL/GenBank/DDBJ databases">
        <authorList>
            <person name="Afonso C.L."/>
            <person name="Miller P.J."/>
            <person name="Scott M.A."/>
            <person name="Spackman E."/>
            <person name="Goraichik I."/>
            <person name="Dimitrov K.M."/>
            <person name="Suarez D.L."/>
            <person name="Swayne D.E."/>
        </authorList>
    </citation>
    <scope>NUCLEOTIDE SEQUENCE [LARGE SCALE GENOMIC DNA]</scope>
    <source>
        <strain evidence="1 2">DSM 13146</strain>
    </source>
</reference>
<evidence type="ECO:0000313" key="1">
    <source>
        <dbReference type="EMBL" id="SMC28379.1"/>
    </source>
</evidence>
<dbReference type="Proteomes" id="UP000192783">
    <property type="component" value="Unassembled WGS sequence"/>
</dbReference>
<organism evidence="1 2">
    <name type="scientific">Desulfacinum hydrothermale DSM 13146</name>
    <dbReference type="NCBI Taxonomy" id="1121390"/>
    <lineage>
        <taxon>Bacteria</taxon>
        <taxon>Pseudomonadati</taxon>
        <taxon>Thermodesulfobacteriota</taxon>
        <taxon>Syntrophobacteria</taxon>
        <taxon>Syntrophobacterales</taxon>
        <taxon>Syntrophobacteraceae</taxon>
        <taxon>Desulfacinum</taxon>
    </lineage>
</organism>
<evidence type="ECO:0000313" key="2">
    <source>
        <dbReference type="Proteomes" id="UP000192783"/>
    </source>
</evidence>
<name>A0A1W1XWN9_9BACT</name>
<dbReference type="STRING" id="1121390.SAMN02746041_03249"/>
<dbReference type="EMBL" id="FWXF01000033">
    <property type="protein sequence ID" value="SMC28379.1"/>
    <property type="molecule type" value="Genomic_DNA"/>
</dbReference>
<dbReference type="AlphaFoldDB" id="A0A1W1XWN9"/>
<dbReference type="SUPFAM" id="SSF52540">
    <property type="entry name" value="P-loop containing nucleoside triphosphate hydrolases"/>
    <property type="match status" value="1"/>
</dbReference>
<keyword evidence="2" id="KW-1185">Reference proteome</keyword>
<dbReference type="Gene3D" id="3.40.50.300">
    <property type="entry name" value="P-loop containing nucleotide triphosphate hydrolases"/>
    <property type="match status" value="1"/>
</dbReference>
<feature type="non-terminal residue" evidence="1">
    <location>
        <position position="1"/>
    </location>
</feature>
<accession>A0A1W1XWN9</accession>
<dbReference type="InterPro" id="IPR027417">
    <property type="entry name" value="P-loop_NTPase"/>
</dbReference>